<organism evidence="1 2">
    <name type="scientific">Leucocoprinus birnbaumii</name>
    <dbReference type="NCBI Taxonomy" id="56174"/>
    <lineage>
        <taxon>Eukaryota</taxon>
        <taxon>Fungi</taxon>
        <taxon>Dikarya</taxon>
        <taxon>Basidiomycota</taxon>
        <taxon>Agaricomycotina</taxon>
        <taxon>Agaricomycetes</taxon>
        <taxon>Agaricomycetidae</taxon>
        <taxon>Agaricales</taxon>
        <taxon>Agaricineae</taxon>
        <taxon>Agaricaceae</taxon>
        <taxon>Leucocoprinus</taxon>
    </lineage>
</organism>
<evidence type="ECO:0000313" key="1">
    <source>
        <dbReference type="EMBL" id="KAJ3551780.1"/>
    </source>
</evidence>
<protein>
    <submittedName>
        <fullName evidence="1">Uncharacterized protein</fullName>
    </submittedName>
</protein>
<dbReference type="EMBL" id="JANIEX010002153">
    <property type="protein sequence ID" value="KAJ3551780.1"/>
    <property type="molecule type" value="Genomic_DNA"/>
</dbReference>
<keyword evidence="2" id="KW-1185">Reference proteome</keyword>
<name>A0AAD5VDG0_9AGAR</name>
<comment type="caution">
    <text evidence="1">The sequence shown here is derived from an EMBL/GenBank/DDBJ whole genome shotgun (WGS) entry which is preliminary data.</text>
</comment>
<evidence type="ECO:0000313" key="2">
    <source>
        <dbReference type="Proteomes" id="UP001213000"/>
    </source>
</evidence>
<gene>
    <name evidence="1" type="ORF">NP233_g13014</name>
</gene>
<proteinExistence type="predicted"/>
<dbReference type="AlphaFoldDB" id="A0AAD5VDG0"/>
<reference evidence="1" key="1">
    <citation type="submission" date="2022-07" db="EMBL/GenBank/DDBJ databases">
        <title>Genome Sequence of Leucocoprinus birnbaumii.</title>
        <authorList>
            <person name="Buettner E."/>
        </authorList>
    </citation>
    <scope>NUCLEOTIDE SEQUENCE</scope>
    <source>
        <strain evidence="1">VT141</strain>
    </source>
</reference>
<accession>A0AAD5VDG0</accession>
<sequence>MDRLFQWSWSIIKRRPSQVATDLMSSVDNRWEEVERLPSLSIQLKQAPLTRELEQKWLQKIQSSNRAESRDAFEAAPNAAERSQSLRLFHGKVYRAYFKTLGETDIASPVKMGSADARVPPVAHRLTTCGHFDSIRASELEEHPARANHTNCVDGWNKWWNENLQNVNPIIPYDPIDLIEAMRNKLASTCPSNVQLSRLEISSYGSFKHTPAPCCAPSILEQLNAMRKHLIETLTDHFISPTWQD</sequence>
<dbReference type="Proteomes" id="UP001213000">
    <property type="component" value="Unassembled WGS sequence"/>
</dbReference>